<feature type="compositionally biased region" description="Low complexity" evidence="1">
    <location>
        <begin position="49"/>
        <end position="77"/>
    </location>
</feature>
<feature type="compositionally biased region" description="Polar residues" evidence="1">
    <location>
        <begin position="117"/>
        <end position="175"/>
    </location>
</feature>
<sequence length="325" mass="36230">MYNGYNNSQFTNNPFVSDPSNASSRYPDLSGNSPSPDSTVTQFTSWLNPQQQQQQSQQPFQQQQQQQQYMAPPSSQSVGYQTTGAGFMSPQFQPSSGFGQQMLGQMNANGGSYGYLQGQNTSTPPQTYNPVQQQLQSPGYNSVSQFDPYSSIGQAWTGSSDGNTPQQQQNSSFQGPTSPISPSTPMTTSRSATGAIHPREFIRTHKAEVESWDTYAWKQLLSTFDDLKEGWATRKKEVDERAKQLLVQMQYNGGYHPQMHQEAERLRALSKEADLNHDSVAASSYQMHEVFQNYRQSGDAASKRRVREASNSALQSLPDWPAPTF</sequence>
<dbReference type="Proteomes" id="UP000772434">
    <property type="component" value="Unassembled WGS sequence"/>
</dbReference>
<feature type="compositionally biased region" description="Polar residues" evidence="1">
    <location>
        <begin position="78"/>
        <end position="97"/>
    </location>
</feature>
<feature type="compositionally biased region" description="Polar residues" evidence="1">
    <location>
        <begin position="1"/>
        <end position="48"/>
    </location>
</feature>
<comment type="caution">
    <text evidence="2">The sequence shown here is derived from an EMBL/GenBank/DDBJ whole genome shotgun (WGS) entry which is preliminary data.</text>
</comment>
<keyword evidence="3" id="KW-1185">Reference proteome</keyword>
<feature type="region of interest" description="Disordered" evidence="1">
    <location>
        <begin position="110"/>
        <end position="199"/>
    </location>
</feature>
<protein>
    <submittedName>
        <fullName evidence="2">Uncharacterized protein</fullName>
    </submittedName>
</protein>
<dbReference type="AlphaFoldDB" id="A0A9P5P5K1"/>
<dbReference type="OrthoDB" id="3253876at2759"/>
<feature type="region of interest" description="Disordered" evidence="1">
    <location>
        <begin position="1"/>
        <end position="97"/>
    </location>
</feature>
<gene>
    <name evidence="2" type="ORF">BDP27DRAFT_1347021</name>
</gene>
<feature type="region of interest" description="Disordered" evidence="1">
    <location>
        <begin position="301"/>
        <end position="325"/>
    </location>
</feature>
<accession>A0A9P5P5K1</accession>
<name>A0A9P5P5K1_9AGAR</name>
<evidence type="ECO:0000313" key="2">
    <source>
        <dbReference type="EMBL" id="KAF9043658.1"/>
    </source>
</evidence>
<evidence type="ECO:0000256" key="1">
    <source>
        <dbReference type="SAM" id="MobiDB-lite"/>
    </source>
</evidence>
<evidence type="ECO:0000313" key="3">
    <source>
        <dbReference type="Proteomes" id="UP000772434"/>
    </source>
</evidence>
<dbReference type="EMBL" id="JADNRY010000536">
    <property type="protein sequence ID" value="KAF9043658.1"/>
    <property type="molecule type" value="Genomic_DNA"/>
</dbReference>
<feature type="compositionally biased region" description="Low complexity" evidence="1">
    <location>
        <begin position="176"/>
        <end position="193"/>
    </location>
</feature>
<organism evidence="2 3">
    <name type="scientific">Rhodocollybia butyracea</name>
    <dbReference type="NCBI Taxonomy" id="206335"/>
    <lineage>
        <taxon>Eukaryota</taxon>
        <taxon>Fungi</taxon>
        <taxon>Dikarya</taxon>
        <taxon>Basidiomycota</taxon>
        <taxon>Agaricomycotina</taxon>
        <taxon>Agaricomycetes</taxon>
        <taxon>Agaricomycetidae</taxon>
        <taxon>Agaricales</taxon>
        <taxon>Marasmiineae</taxon>
        <taxon>Omphalotaceae</taxon>
        <taxon>Rhodocollybia</taxon>
    </lineage>
</organism>
<reference evidence="2" key="1">
    <citation type="submission" date="2020-11" db="EMBL/GenBank/DDBJ databases">
        <authorList>
            <consortium name="DOE Joint Genome Institute"/>
            <person name="Ahrendt S."/>
            <person name="Riley R."/>
            <person name="Andreopoulos W."/>
            <person name="Labutti K."/>
            <person name="Pangilinan J."/>
            <person name="Ruiz-Duenas F.J."/>
            <person name="Barrasa J.M."/>
            <person name="Sanchez-Garcia M."/>
            <person name="Camarero S."/>
            <person name="Miyauchi S."/>
            <person name="Serrano A."/>
            <person name="Linde D."/>
            <person name="Babiker R."/>
            <person name="Drula E."/>
            <person name="Ayuso-Fernandez I."/>
            <person name="Pacheco R."/>
            <person name="Padilla G."/>
            <person name="Ferreira P."/>
            <person name="Barriuso J."/>
            <person name="Kellner H."/>
            <person name="Castanera R."/>
            <person name="Alfaro M."/>
            <person name="Ramirez L."/>
            <person name="Pisabarro A.G."/>
            <person name="Kuo A."/>
            <person name="Tritt A."/>
            <person name="Lipzen A."/>
            <person name="He G."/>
            <person name="Yan M."/>
            <person name="Ng V."/>
            <person name="Cullen D."/>
            <person name="Martin F."/>
            <person name="Rosso M.-N."/>
            <person name="Henrissat B."/>
            <person name="Hibbett D."/>
            <person name="Martinez A.T."/>
            <person name="Grigoriev I.V."/>
        </authorList>
    </citation>
    <scope>NUCLEOTIDE SEQUENCE</scope>
    <source>
        <strain evidence="2">AH 40177</strain>
    </source>
</reference>
<proteinExistence type="predicted"/>